<feature type="domain" description="Lipocalin/cytosolic fatty-acid binding" evidence="3">
    <location>
        <begin position="7"/>
        <end position="131"/>
    </location>
</feature>
<dbReference type="InterPro" id="IPR000566">
    <property type="entry name" value="Lipocln_cytosolic_FA-bd_dom"/>
</dbReference>
<dbReference type="InterPro" id="IPR000463">
    <property type="entry name" value="Fatty_acid-bd"/>
</dbReference>
<dbReference type="GO" id="GO:0008289">
    <property type="term" value="F:lipid binding"/>
    <property type="evidence" value="ECO:0007669"/>
    <property type="project" value="UniProtKB-KW"/>
</dbReference>
<protein>
    <submittedName>
        <fullName evidence="4">Myelin P2 protein</fullName>
    </submittedName>
</protein>
<evidence type="ECO:0000256" key="1">
    <source>
        <dbReference type="ARBA" id="ARBA00008390"/>
    </source>
</evidence>
<dbReference type="PRINTS" id="PR00178">
    <property type="entry name" value="FATTYACIDBP"/>
</dbReference>
<dbReference type="InterPro" id="IPR012674">
    <property type="entry name" value="Calycin"/>
</dbReference>
<dbReference type="SUPFAM" id="SSF50814">
    <property type="entry name" value="Lipocalins"/>
    <property type="match status" value="1"/>
</dbReference>
<reference evidence="4 5" key="1">
    <citation type="submission" date="2015-12" db="EMBL/GenBank/DDBJ databases">
        <title>The genome of Folsomia candida.</title>
        <authorList>
            <person name="Faddeeva A."/>
            <person name="Derks M.F."/>
            <person name="Anvar Y."/>
            <person name="Smit S."/>
            <person name="Van Straalen N."/>
            <person name="Roelofs D."/>
        </authorList>
    </citation>
    <scope>NUCLEOTIDE SEQUENCE [LARGE SCALE GENOMIC DNA]</scope>
    <source>
        <strain evidence="4 5">VU population</strain>
        <tissue evidence="4">Whole body</tissue>
    </source>
</reference>
<dbReference type="PANTHER" id="PTHR11955">
    <property type="entry name" value="FATTY ACID BINDING PROTEIN"/>
    <property type="match status" value="1"/>
</dbReference>
<evidence type="ECO:0000313" key="5">
    <source>
        <dbReference type="Proteomes" id="UP000198287"/>
    </source>
</evidence>
<dbReference type="Gene3D" id="2.40.128.20">
    <property type="match status" value="1"/>
</dbReference>
<accession>A0A226DYD2</accession>
<comment type="caution">
    <text evidence="4">The sequence shown here is derived from an EMBL/GenBank/DDBJ whole genome shotgun (WGS) entry which is preliminary data.</text>
</comment>
<proteinExistence type="inferred from homology"/>
<evidence type="ECO:0000256" key="2">
    <source>
        <dbReference type="ARBA" id="ARBA00023121"/>
    </source>
</evidence>
<evidence type="ECO:0000313" key="4">
    <source>
        <dbReference type="EMBL" id="OXA50475.1"/>
    </source>
</evidence>
<dbReference type="OrthoDB" id="354351at2759"/>
<dbReference type="OMA" id="MIQRTMA"/>
<keyword evidence="2" id="KW-0446">Lipid-binding</keyword>
<dbReference type="Proteomes" id="UP000198287">
    <property type="component" value="Unassembled WGS sequence"/>
</dbReference>
<gene>
    <name evidence="4" type="ORF">Fcan01_14690</name>
</gene>
<dbReference type="CDD" id="cd00742">
    <property type="entry name" value="FABP"/>
    <property type="match status" value="1"/>
</dbReference>
<dbReference type="EMBL" id="LNIX01000009">
    <property type="protein sequence ID" value="OXA50475.1"/>
    <property type="molecule type" value="Genomic_DNA"/>
</dbReference>
<name>A0A226DYD2_FOLCA</name>
<dbReference type="AlphaFoldDB" id="A0A226DYD2"/>
<sequence>MADQILGRWELVSSDKYEDYLKAAGVGMIQRTMASKAHPIMEWLQKDGKWVQKTSTAIKKFEIVFVPGEIFDEELADGRKSKSTVHVEGNTLTHKQSTGGEESEVQRVFNGNEMVTTFKCGGVVATRVFKRI</sequence>
<evidence type="ECO:0000259" key="3">
    <source>
        <dbReference type="Pfam" id="PF00061"/>
    </source>
</evidence>
<organism evidence="4 5">
    <name type="scientific">Folsomia candida</name>
    <name type="common">Springtail</name>
    <dbReference type="NCBI Taxonomy" id="158441"/>
    <lineage>
        <taxon>Eukaryota</taxon>
        <taxon>Metazoa</taxon>
        <taxon>Ecdysozoa</taxon>
        <taxon>Arthropoda</taxon>
        <taxon>Hexapoda</taxon>
        <taxon>Collembola</taxon>
        <taxon>Entomobryomorpha</taxon>
        <taxon>Isotomoidea</taxon>
        <taxon>Isotomidae</taxon>
        <taxon>Proisotominae</taxon>
        <taxon>Folsomia</taxon>
    </lineage>
</organism>
<comment type="similarity">
    <text evidence="1">Belongs to the calycin superfamily. Fatty-acid binding protein (FABP) family.</text>
</comment>
<keyword evidence="5" id="KW-1185">Reference proteome</keyword>
<dbReference type="InterPro" id="IPR031259">
    <property type="entry name" value="ILBP"/>
</dbReference>
<dbReference type="Pfam" id="PF00061">
    <property type="entry name" value="Lipocalin"/>
    <property type="match status" value="1"/>
</dbReference>